<sequence length="401" mass="46059">MWFDHFFLTNICPLFYVETLADLSKSPRSGRTAEDEVRIIAEKFPEMHGTPNVMHVTACMGELFGHRTPMTGQILVAGGRPVKGGGRSGVVFEESAESKAFSRWQHGSFWEVERHYASGWREMVSNLDLNEVAGRFRTLGVDGKSCNTLEQAKKLAVSIASAREKPFDRMYLALLFLGVQPKHHREILQRWSLHNYPPLTRYAPYLAYVFTVELFFQIALAANLIPSERPSNRIDIGYLFYLPFSMIFVSSDKLHKKCAPLFLRSNQQFLWGPDLKKGLNEVNTHFEALPSEEKGKGITTFAGNPPKEKEFYVSTVWDKHLPGWREKEEVDILNTNFKHDELVKHLNDFTNAPSLTEEDVDFDISNPDALAMQRMVRKKKGSWYQVPKHIEENDERTKSKK</sequence>
<keyword evidence="2" id="KW-1185">Reference proteome</keyword>
<name>A0A5C8ZT07_9GAMM</name>
<protein>
    <submittedName>
        <fullName evidence="1">Uncharacterized protein</fullName>
    </submittedName>
</protein>
<evidence type="ECO:0000313" key="1">
    <source>
        <dbReference type="EMBL" id="TXS90924.1"/>
    </source>
</evidence>
<evidence type="ECO:0000313" key="2">
    <source>
        <dbReference type="Proteomes" id="UP000321933"/>
    </source>
</evidence>
<dbReference type="EMBL" id="VRYZ01000005">
    <property type="protein sequence ID" value="TXS90924.1"/>
    <property type="molecule type" value="Genomic_DNA"/>
</dbReference>
<proteinExistence type="predicted"/>
<comment type="caution">
    <text evidence="1">The sequence shown here is derived from an EMBL/GenBank/DDBJ whole genome shotgun (WGS) entry which is preliminary data.</text>
</comment>
<dbReference type="RefSeq" id="WP_148064580.1">
    <property type="nucleotide sequence ID" value="NZ_VRYZ01000005.1"/>
</dbReference>
<dbReference type="Proteomes" id="UP000321933">
    <property type="component" value="Unassembled WGS sequence"/>
</dbReference>
<gene>
    <name evidence="1" type="ORF">FVW59_11940</name>
</gene>
<dbReference type="AlphaFoldDB" id="A0A5C8ZT07"/>
<reference evidence="1 2" key="1">
    <citation type="submission" date="2019-08" db="EMBL/GenBank/DDBJ databases">
        <title>Parahaliea maris sp. nov., isolated from the surface seawater.</title>
        <authorList>
            <person name="Liu Y."/>
        </authorList>
    </citation>
    <scope>NUCLEOTIDE SEQUENCE [LARGE SCALE GENOMIC DNA]</scope>
    <source>
        <strain evidence="1 2">S2-26</strain>
    </source>
</reference>
<accession>A0A5C8ZT07</accession>
<organism evidence="1 2">
    <name type="scientific">Parahaliea aestuarii</name>
    <dbReference type="NCBI Taxonomy" id="1852021"/>
    <lineage>
        <taxon>Bacteria</taxon>
        <taxon>Pseudomonadati</taxon>
        <taxon>Pseudomonadota</taxon>
        <taxon>Gammaproteobacteria</taxon>
        <taxon>Cellvibrionales</taxon>
        <taxon>Halieaceae</taxon>
        <taxon>Parahaliea</taxon>
    </lineage>
</organism>
<dbReference type="OrthoDB" id="7057521at2"/>